<dbReference type="CDD" id="cd06257">
    <property type="entry name" value="DnaJ"/>
    <property type="match status" value="1"/>
</dbReference>
<keyword evidence="6 13" id="KW-0677">Repeat</keyword>
<dbReference type="Proteomes" id="UP000051686">
    <property type="component" value="Unassembled WGS sequence"/>
</dbReference>
<feature type="repeat" description="CXXCXGXG motif" evidence="13">
    <location>
        <begin position="206"/>
        <end position="213"/>
    </location>
</feature>
<dbReference type="FunFam" id="2.60.260.20:FF:000004">
    <property type="entry name" value="Molecular chaperone DnaJ"/>
    <property type="match status" value="1"/>
</dbReference>
<organism evidence="17 18">
    <name type="scientific">Liquorilactobacillus oeni DSM 19972</name>
    <dbReference type="NCBI Taxonomy" id="1423777"/>
    <lineage>
        <taxon>Bacteria</taxon>
        <taxon>Bacillati</taxon>
        <taxon>Bacillota</taxon>
        <taxon>Bacilli</taxon>
        <taxon>Lactobacillales</taxon>
        <taxon>Lactobacillaceae</taxon>
        <taxon>Liquorilactobacillus</taxon>
    </lineage>
</organism>
<name>A0A0R1M820_9LACO</name>
<dbReference type="GO" id="GO:0005524">
    <property type="term" value="F:ATP binding"/>
    <property type="evidence" value="ECO:0007669"/>
    <property type="project" value="InterPro"/>
</dbReference>
<feature type="zinc finger region" description="CR-type" evidence="14">
    <location>
        <begin position="136"/>
        <end position="218"/>
    </location>
</feature>
<evidence type="ECO:0000259" key="15">
    <source>
        <dbReference type="PROSITE" id="PS50076"/>
    </source>
</evidence>
<feature type="repeat" description="CXXCXGXG motif" evidence="13">
    <location>
        <begin position="192"/>
        <end position="199"/>
    </location>
</feature>
<proteinExistence type="inferred from homology"/>
<dbReference type="GO" id="GO:0031072">
    <property type="term" value="F:heat shock protein binding"/>
    <property type="evidence" value="ECO:0007669"/>
    <property type="project" value="InterPro"/>
</dbReference>
<evidence type="ECO:0000256" key="6">
    <source>
        <dbReference type="ARBA" id="ARBA00022737"/>
    </source>
</evidence>
<dbReference type="GO" id="GO:0005737">
    <property type="term" value="C:cytoplasm"/>
    <property type="evidence" value="ECO:0007669"/>
    <property type="project" value="UniProtKB-SubCell"/>
</dbReference>
<protein>
    <recommendedName>
        <fullName evidence="12 13">Chaperone protein DnaJ</fullName>
    </recommendedName>
</protein>
<dbReference type="PATRIC" id="fig|1423777.3.peg.1457"/>
<keyword evidence="18" id="KW-1185">Reference proteome</keyword>
<comment type="cofactor">
    <cofactor evidence="13">
        <name>Zn(2+)</name>
        <dbReference type="ChEBI" id="CHEBI:29105"/>
    </cofactor>
    <text evidence="13">Binds 2 Zn(2+) ions per monomer.</text>
</comment>
<dbReference type="InterPro" id="IPR001305">
    <property type="entry name" value="HSP_DnaJ_Cys-rich_dom"/>
</dbReference>
<evidence type="ECO:0000256" key="12">
    <source>
        <dbReference type="ARBA" id="ARBA00067609"/>
    </source>
</evidence>
<dbReference type="GO" id="GO:0008270">
    <property type="term" value="F:zinc ion binding"/>
    <property type="evidence" value="ECO:0007669"/>
    <property type="project" value="UniProtKB-UniRule"/>
</dbReference>
<dbReference type="PROSITE" id="PS00636">
    <property type="entry name" value="DNAJ_1"/>
    <property type="match status" value="1"/>
</dbReference>
<comment type="caution">
    <text evidence="17">The sequence shown here is derived from an EMBL/GenBank/DDBJ whole genome shotgun (WGS) entry which is preliminary data.</text>
</comment>
<feature type="binding site" evidence="13">
    <location>
        <position position="149"/>
    </location>
    <ligand>
        <name>Zn(2+)</name>
        <dbReference type="ChEBI" id="CHEBI:29105"/>
        <label>1</label>
    </ligand>
</feature>
<evidence type="ECO:0000256" key="4">
    <source>
        <dbReference type="ARBA" id="ARBA00022705"/>
    </source>
</evidence>
<feature type="binding site" evidence="13">
    <location>
        <position position="192"/>
    </location>
    <ligand>
        <name>Zn(2+)</name>
        <dbReference type="ChEBI" id="CHEBI:29105"/>
        <label>2</label>
    </ligand>
</feature>
<comment type="function">
    <text evidence="13">Participates actively in the response to hyperosmotic and heat shock by preventing the aggregation of stress-denatured proteins and by disaggregating proteins, also in an autonomous, DnaK-independent fashion. Unfolded proteins bind initially to DnaJ; upon interaction with the DnaJ-bound protein, DnaK hydrolyzes its bound ATP, resulting in the formation of a stable complex. GrpE releases ADP from DnaK; ATP binding to DnaK triggers the release of the substrate protein, thus completing the reaction cycle. Several rounds of ATP-dependent interactions between DnaJ, DnaK and GrpE are required for fully efficient folding. Also involved, together with DnaK and GrpE, in the DNA replication of plasmids through activation of initiation proteins.</text>
</comment>
<feature type="repeat" description="CXXCXGXG motif" evidence="13">
    <location>
        <begin position="166"/>
        <end position="173"/>
    </location>
</feature>
<dbReference type="Pfam" id="PF00684">
    <property type="entry name" value="DnaJ_CXXCXGXG"/>
    <property type="match status" value="1"/>
</dbReference>
<evidence type="ECO:0000256" key="5">
    <source>
        <dbReference type="ARBA" id="ARBA00022723"/>
    </source>
</evidence>
<dbReference type="GO" id="GO:0051082">
    <property type="term" value="F:unfolded protein binding"/>
    <property type="evidence" value="ECO:0007669"/>
    <property type="project" value="UniProtKB-UniRule"/>
</dbReference>
<dbReference type="AlphaFoldDB" id="A0A0R1M820"/>
<evidence type="ECO:0000313" key="17">
    <source>
        <dbReference type="EMBL" id="KRL04286.1"/>
    </source>
</evidence>
<dbReference type="CDD" id="cd10747">
    <property type="entry name" value="DnaJ_C"/>
    <property type="match status" value="1"/>
</dbReference>
<feature type="binding site" evidence="13">
    <location>
        <position position="169"/>
    </location>
    <ligand>
        <name>Zn(2+)</name>
        <dbReference type="ChEBI" id="CHEBI:29105"/>
        <label>2</label>
    </ligand>
</feature>
<dbReference type="GO" id="GO:0006260">
    <property type="term" value="P:DNA replication"/>
    <property type="evidence" value="ECO:0007669"/>
    <property type="project" value="UniProtKB-KW"/>
</dbReference>
<dbReference type="STRING" id="1423777.FD46_GL001411"/>
<dbReference type="PANTHER" id="PTHR43096:SF48">
    <property type="entry name" value="CHAPERONE PROTEIN DNAJ"/>
    <property type="match status" value="1"/>
</dbReference>
<keyword evidence="5 13" id="KW-0479">Metal-binding</keyword>
<dbReference type="InterPro" id="IPR012724">
    <property type="entry name" value="DnaJ"/>
</dbReference>
<evidence type="ECO:0000256" key="10">
    <source>
        <dbReference type="ARBA" id="ARBA00023186"/>
    </source>
</evidence>
<comment type="subcellular location">
    <subcellularLocation>
        <location evidence="1 13">Cytoplasm</location>
    </subcellularLocation>
</comment>
<feature type="domain" description="CR-type" evidence="16">
    <location>
        <begin position="136"/>
        <end position="218"/>
    </location>
</feature>
<evidence type="ECO:0000313" key="18">
    <source>
        <dbReference type="Proteomes" id="UP000051686"/>
    </source>
</evidence>
<dbReference type="HAMAP" id="MF_01152">
    <property type="entry name" value="DnaJ"/>
    <property type="match status" value="1"/>
</dbReference>
<evidence type="ECO:0000259" key="16">
    <source>
        <dbReference type="PROSITE" id="PS51188"/>
    </source>
</evidence>
<evidence type="ECO:0000256" key="7">
    <source>
        <dbReference type="ARBA" id="ARBA00022771"/>
    </source>
</evidence>
<dbReference type="Pfam" id="PF00226">
    <property type="entry name" value="DnaJ"/>
    <property type="match status" value="1"/>
</dbReference>
<accession>A0A0R1M820</accession>
<keyword evidence="10 13" id="KW-0143">Chaperone</keyword>
<dbReference type="OrthoDB" id="9779889at2"/>
<dbReference type="InterPro" id="IPR036410">
    <property type="entry name" value="HSP_DnaJ_Cys-rich_dom_sf"/>
</dbReference>
<dbReference type="SMART" id="SM00271">
    <property type="entry name" value="DnaJ"/>
    <property type="match status" value="1"/>
</dbReference>
<evidence type="ECO:0000256" key="14">
    <source>
        <dbReference type="PROSITE-ProRule" id="PRU00546"/>
    </source>
</evidence>
<dbReference type="NCBIfam" id="NF008035">
    <property type="entry name" value="PRK10767.1"/>
    <property type="match status" value="1"/>
</dbReference>
<feature type="binding site" evidence="13">
    <location>
        <position position="195"/>
    </location>
    <ligand>
        <name>Zn(2+)</name>
        <dbReference type="ChEBI" id="CHEBI:29105"/>
        <label>2</label>
    </ligand>
</feature>
<feature type="binding site" evidence="13">
    <location>
        <position position="166"/>
    </location>
    <ligand>
        <name>Zn(2+)</name>
        <dbReference type="ChEBI" id="CHEBI:29105"/>
        <label>2</label>
    </ligand>
</feature>
<evidence type="ECO:0000256" key="8">
    <source>
        <dbReference type="ARBA" id="ARBA00022833"/>
    </source>
</evidence>
<dbReference type="SUPFAM" id="SSF57938">
    <property type="entry name" value="DnaJ/Hsp40 cysteine-rich domain"/>
    <property type="match status" value="1"/>
</dbReference>
<dbReference type="Gene3D" id="2.60.260.20">
    <property type="entry name" value="Urease metallochaperone UreE, N-terminal domain"/>
    <property type="match status" value="2"/>
</dbReference>
<comment type="subunit">
    <text evidence="2 13">Homodimer.</text>
</comment>
<feature type="binding site" evidence="13">
    <location>
        <position position="209"/>
    </location>
    <ligand>
        <name>Zn(2+)</name>
        <dbReference type="ChEBI" id="CHEBI:29105"/>
        <label>1</label>
    </ligand>
</feature>
<reference evidence="17 18" key="1">
    <citation type="journal article" date="2015" name="Genome Announc.">
        <title>Expanding the biotechnology potential of lactobacilli through comparative genomics of 213 strains and associated genera.</title>
        <authorList>
            <person name="Sun Z."/>
            <person name="Harris H.M."/>
            <person name="McCann A."/>
            <person name="Guo C."/>
            <person name="Argimon S."/>
            <person name="Zhang W."/>
            <person name="Yang X."/>
            <person name="Jeffery I.B."/>
            <person name="Cooney J.C."/>
            <person name="Kagawa T.F."/>
            <person name="Liu W."/>
            <person name="Song Y."/>
            <person name="Salvetti E."/>
            <person name="Wrobel A."/>
            <person name="Rasinkangas P."/>
            <person name="Parkhill J."/>
            <person name="Rea M.C."/>
            <person name="O'Sullivan O."/>
            <person name="Ritari J."/>
            <person name="Douillard F.P."/>
            <person name="Paul Ross R."/>
            <person name="Yang R."/>
            <person name="Briner A.E."/>
            <person name="Felis G.E."/>
            <person name="de Vos W.M."/>
            <person name="Barrangou R."/>
            <person name="Klaenhammer T.R."/>
            <person name="Caufield P.W."/>
            <person name="Cui Y."/>
            <person name="Zhang H."/>
            <person name="O'Toole P.W."/>
        </authorList>
    </citation>
    <scope>NUCLEOTIDE SEQUENCE [LARGE SCALE GENOMIC DNA]</scope>
    <source>
        <strain evidence="17 18">DSM 19972</strain>
    </source>
</reference>
<keyword evidence="4 13" id="KW-0235">DNA replication</keyword>
<feature type="binding site" evidence="13">
    <location>
        <position position="206"/>
    </location>
    <ligand>
        <name>Zn(2+)</name>
        <dbReference type="ChEBI" id="CHEBI:29105"/>
        <label>1</label>
    </ligand>
</feature>
<dbReference type="PROSITE" id="PS51188">
    <property type="entry name" value="ZF_CR"/>
    <property type="match status" value="1"/>
</dbReference>
<dbReference type="FunFam" id="2.10.230.10:FF:000002">
    <property type="entry name" value="Molecular chaperone DnaJ"/>
    <property type="match status" value="1"/>
</dbReference>
<evidence type="ECO:0000256" key="3">
    <source>
        <dbReference type="ARBA" id="ARBA00022490"/>
    </source>
</evidence>
<keyword evidence="9 13" id="KW-0346">Stress response</keyword>
<evidence type="ECO:0000256" key="13">
    <source>
        <dbReference type="HAMAP-Rule" id="MF_01152"/>
    </source>
</evidence>
<dbReference type="Gene3D" id="2.10.230.10">
    <property type="entry name" value="Heat shock protein DnaJ, cysteine-rich domain"/>
    <property type="match status" value="1"/>
</dbReference>
<dbReference type="NCBIfam" id="TIGR02349">
    <property type="entry name" value="DnaJ_bact"/>
    <property type="match status" value="1"/>
</dbReference>
<dbReference type="PRINTS" id="PR00625">
    <property type="entry name" value="JDOMAIN"/>
</dbReference>
<sequence>MAEIRDPYETLGVSKDASAAEIKKAYRRLSKKYHPDLNKEPGAEAKFKEVNEAYEILSNPQKKAQFDQYGSTGGQQGFGGNYQSGGFGDFGGSGFEDIFSSFFGGGGGSSRNPNAPRQGRDLQYEMDLTFEEAVFGKKTSIQYTREALCKTCGGSGAKKGTSPETCSHCGGSGYMRVKRATPLGQVVTQQECEYCQGKGKIIKEKCSTCHGSGHVQEKHEVEVSIPAGVEDGNQMRLQGQGEAGENGGPYGDLYIVFNVASSDIFKRDGAKIYFNLPISFVQAALGDEVDVKTVHGDVKMKIPAGTQTGTVFRLRGKGAPYLRGKGTGDEEVTVEVETPKSLNQKQKEALKSFAEASGEKVRGEESLFDRLKKHTKR</sequence>
<comment type="similarity">
    <text evidence="11 13">Belongs to the DnaJ family.</text>
</comment>
<gene>
    <name evidence="13" type="primary">dnaJ</name>
    <name evidence="17" type="ORF">FD46_GL001411</name>
</gene>
<evidence type="ECO:0000256" key="9">
    <source>
        <dbReference type="ARBA" id="ARBA00023016"/>
    </source>
</evidence>
<dbReference type="RefSeq" id="WP_057896268.1">
    <property type="nucleotide sequence ID" value="NZ_AZEH01000039.1"/>
</dbReference>
<dbReference type="NCBIfam" id="NF010869">
    <property type="entry name" value="PRK14276.1"/>
    <property type="match status" value="1"/>
</dbReference>
<feature type="repeat" description="CXXCXGXG motif" evidence="13">
    <location>
        <begin position="149"/>
        <end position="156"/>
    </location>
</feature>
<feature type="binding site" evidence="13">
    <location>
        <position position="152"/>
    </location>
    <ligand>
        <name>Zn(2+)</name>
        <dbReference type="ChEBI" id="CHEBI:29105"/>
        <label>1</label>
    </ligand>
</feature>
<keyword evidence="3 13" id="KW-0963">Cytoplasm</keyword>
<dbReference type="GO" id="GO:0042026">
    <property type="term" value="P:protein refolding"/>
    <property type="evidence" value="ECO:0007669"/>
    <property type="project" value="TreeGrafter"/>
</dbReference>
<feature type="domain" description="J" evidence="15">
    <location>
        <begin position="6"/>
        <end position="70"/>
    </location>
</feature>
<dbReference type="EMBL" id="AZEH01000039">
    <property type="protein sequence ID" value="KRL04286.1"/>
    <property type="molecule type" value="Genomic_DNA"/>
</dbReference>
<dbReference type="InterPro" id="IPR002939">
    <property type="entry name" value="DnaJ_C"/>
</dbReference>
<dbReference type="CDD" id="cd10719">
    <property type="entry name" value="DnaJ_zf"/>
    <property type="match status" value="1"/>
</dbReference>
<keyword evidence="7 13" id="KW-0863">Zinc-finger</keyword>
<dbReference type="FunFam" id="1.10.287.110:FF:000031">
    <property type="entry name" value="Molecular chaperone DnaJ"/>
    <property type="match status" value="1"/>
</dbReference>
<dbReference type="PROSITE" id="PS50076">
    <property type="entry name" value="DNAJ_2"/>
    <property type="match status" value="1"/>
</dbReference>
<dbReference type="GO" id="GO:0009408">
    <property type="term" value="P:response to heat"/>
    <property type="evidence" value="ECO:0007669"/>
    <property type="project" value="InterPro"/>
</dbReference>
<dbReference type="Gene3D" id="1.10.287.110">
    <property type="entry name" value="DnaJ domain"/>
    <property type="match status" value="1"/>
</dbReference>
<dbReference type="SUPFAM" id="SSF49493">
    <property type="entry name" value="HSP40/DnaJ peptide-binding domain"/>
    <property type="match status" value="2"/>
</dbReference>
<dbReference type="SUPFAM" id="SSF46565">
    <property type="entry name" value="Chaperone J-domain"/>
    <property type="match status" value="1"/>
</dbReference>
<dbReference type="PANTHER" id="PTHR43096">
    <property type="entry name" value="DNAJ HOMOLOG 1, MITOCHONDRIAL-RELATED"/>
    <property type="match status" value="1"/>
</dbReference>
<comment type="domain">
    <text evidence="13">The J domain is necessary and sufficient to stimulate DnaK ATPase activity. Zinc center 1 plays an important role in the autonomous, DnaK-independent chaperone activity of DnaJ. Zinc center 2 is essential for interaction with DnaK and for DnaJ activity.</text>
</comment>
<evidence type="ECO:0000256" key="1">
    <source>
        <dbReference type="ARBA" id="ARBA00004496"/>
    </source>
</evidence>
<dbReference type="InterPro" id="IPR036869">
    <property type="entry name" value="J_dom_sf"/>
</dbReference>
<evidence type="ECO:0000256" key="11">
    <source>
        <dbReference type="ARBA" id="ARBA00061004"/>
    </source>
</evidence>
<dbReference type="InterPro" id="IPR001623">
    <property type="entry name" value="DnaJ_domain"/>
</dbReference>
<dbReference type="InterPro" id="IPR008971">
    <property type="entry name" value="HSP40/DnaJ_pept-bd"/>
</dbReference>
<keyword evidence="8 13" id="KW-0862">Zinc</keyword>
<dbReference type="Pfam" id="PF01556">
    <property type="entry name" value="DnaJ_C"/>
    <property type="match status" value="1"/>
</dbReference>
<dbReference type="InterPro" id="IPR018253">
    <property type="entry name" value="DnaJ_domain_CS"/>
</dbReference>
<evidence type="ECO:0000256" key="2">
    <source>
        <dbReference type="ARBA" id="ARBA00011738"/>
    </source>
</evidence>